<accession>A0A9X3TMQ4</accession>
<protein>
    <submittedName>
        <fullName evidence="1">Uncharacterized protein</fullName>
    </submittedName>
</protein>
<comment type="caution">
    <text evidence="1">The sequence shown here is derived from an EMBL/GenBank/DDBJ whole genome shotgun (WGS) entry which is preliminary data.</text>
</comment>
<proteinExistence type="predicted"/>
<dbReference type="AlphaFoldDB" id="A0A9X3TMQ4"/>
<evidence type="ECO:0000313" key="2">
    <source>
        <dbReference type="Proteomes" id="UP001151071"/>
    </source>
</evidence>
<dbReference type="Proteomes" id="UP001151071">
    <property type="component" value="Unassembled WGS sequence"/>
</dbReference>
<organism evidence="1 2">
    <name type="scientific">Brevibacillus thermoruber</name>
    <dbReference type="NCBI Taxonomy" id="33942"/>
    <lineage>
        <taxon>Bacteria</taxon>
        <taxon>Bacillati</taxon>
        <taxon>Bacillota</taxon>
        <taxon>Bacilli</taxon>
        <taxon>Bacillales</taxon>
        <taxon>Paenibacillaceae</taxon>
        <taxon>Brevibacillus</taxon>
    </lineage>
</organism>
<dbReference type="RefSeq" id="WP_271139398.1">
    <property type="nucleotide sequence ID" value="NZ_JAPYYP010000002.1"/>
</dbReference>
<keyword evidence="2" id="KW-1185">Reference proteome</keyword>
<sequence length="81" mass="9395">MKTALYQIAYQIGIHPTKMAKLVREGEITGEVPGDNPQSKEAWVDLLSLRNFIEWQREQGRLDEAAYLKAIRHIERTLDSR</sequence>
<gene>
    <name evidence="1" type="ORF">O3V59_02160</name>
</gene>
<evidence type="ECO:0000313" key="1">
    <source>
        <dbReference type="EMBL" id="MDA5107154.1"/>
    </source>
</evidence>
<reference evidence="1" key="1">
    <citation type="submission" date="2022-12" db="EMBL/GenBank/DDBJ databases">
        <title>Draft genome sequence of the thermophilic strain Brevibacillus thermoruber HT42, isolated from Los Humeros, Puebla, Mexico, with biotechnological potential.</title>
        <authorList>
            <person name="Lara Sanchez J."/>
            <person name="Solis Palacios R."/>
            <person name="Bustos Baena A.S."/>
            <person name="Ruz Baez A.E."/>
            <person name="Espinosa Luna G."/>
            <person name="Oliart Ros R.M."/>
        </authorList>
    </citation>
    <scope>NUCLEOTIDE SEQUENCE</scope>
    <source>
        <strain evidence="1">HT42</strain>
    </source>
</reference>
<dbReference type="EMBL" id="JAPYYP010000002">
    <property type="protein sequence ID" value="MDA5107154.1"/>
    <property type="molecule type" value="Genomic_DNA"/>
</dbReference>
<name>A0A9X3TMQ4_9BACL</name>